<organism evidence="7 8">
    <name type="scientific">Ectobacillus antri</name>
    <dbReference type="NCBI Taxonomy" id="2486280"/>
    <lineage>
        <taxon>Bacteria</taxon>
        <taxon>Bacillati</taxon>
        <taxon>Bacillota</taxon>
        <taxon>Bacilli</taxon>
        <taxon>Bacillales</taxon>
        <taxon>Bacillaceae</taxon>
        <taxon>Ectobacillus</taxon>
    </lineage>
</organism>
<reference evidence="7 8" key="1">
    <citation type="submission" date="2023-04" db="EMBL/GenBank/DDBJ databases">
        <title>Ectobacillus antri isolated from activated sludge.</title>
        <authorList>
            <person name="Yan P."/>
            <person name="Liu X."/>
        </authorList>
    </citation>
    <scope>NUCLEOTIDE SEQUENCE [LARGE SCALE GENOMIC DNA]</scope>
    <source>
        <strain evidence="7 8">C18H</strain>
    </source>
</reference>
<evidence type="ECO:0000256" key="4">
    <source>
        <dbReference type="ARBA" id="ARBA00022989"/>
    </source>
</evidence>
<dbReference type="NCBIfam" id="TIGR01732">
    <property type="entry name" value="tiny_TM_bacill"/>
    <property type="match status" value="1"/>
</dbReference>
<evidence type="ECO:0000256" key="2">
    <source>
        <dbReference type="ARBA" id="ARBA00010221"/>
    </source>
</evidence>
<protein>
    <submittedName>
        <fullName evidence="7">YjcZ family sporulation protein</fullName>
    </submittedName>
</protein>
<feature type="transmembrane region" description="Helical" evidence="6">
    <location>
        <begin position="20"/>
        <end position="41"/>
    </location>
</feature>
<keyword evidence="5 6" id="KW-0472">Membrane</keyword>
<dbReference type="Proteomes" id="UP001218246">
    <property type="component" value="Unassembled WGS sequence"/>
</dbReference>
<comment type="subcellular location">
    <subcellularLocation>
        <location evidence="1">Membrane</location>
        <topology evidence="1">Single-pass membrane protein</topology>
    </subcellularLocation>
</comment>
<evidence type="ECO:0000313" key="7">
    <source>
        <dbReference type="EMBL" id="MDG5753082.1"/>
    </source>
</evidence>
<evidence type="ECO:0000256" key="3">
    <source>
        <dbReference type="ARBA" id="ARBA00022692"/>
    </source>
</evidence>
<keyword evidence="4 6" id="KW-1133">Transmembrane helix</keyword>
<comment type="caution">
    <text evidence="7">The sequence shown here is derived from an EMBL/GenBank/DDBJ whole genome shotgun (WGS) entry which is preliminary data.</text>
</comment>
<keyword evidence="3 6" id="KW-0812">Transmembrane</keyword>
<evidence type="ECO:0000256" key="5">
    <source>
        <dbReference type="ARBA" id="ARBA00023136"/>
    </source>
</evidence>
<name>A0ABT6H2A5_9BACI</name>
<accession>A0ABT6H2A5</accession>
<sequence>MCAPTYVAPTYGYCGYQRGGSGFAIIVVLFILLIIIGASFCHRDC</sequence>
<evidence type="ECO:0000313" key="8">
    <source>
        <dbReference type="Proteomes" id="UP001218246"/>
    </source>
</evidence>
<evidence type="ECO:0000256" key="1">
    <source>
        <dbReference type="ARBA" id="ARBA00004167"/>
    </source>
</evidence>
<evidence type="ECO:0000256" key="6">
    <source>
        <dbReference type="SAM" id="Phobius"/>
    </source>
</evidence>
<dbReference type="Pfam" id="PF09680">
    <property type="entry name" value="YjcZ_2"/>
    <property type="match status" value="1"/>
</dbReference>
<comment type="similarity">
    <text evidence="2">Belongs to the SscA family.</text>
</comment>
<dbReference type="EMBL" id="JARULN010000001">
    <property type="protein sequence ID" value="MDG5753082.1"/>
    <property type="molecule type" value="Genomic_DNA"/>
</dbReference>
<keyword evidence="8" id="KW-1185">Reference proteome</keyword>
<gene>
    <name evidence="7" type="ORF">P6P90_03590</name>
</gene>
<dbReference type="InterPro" id="IPR010070">
    <property type="entry name" value="YjcZ-like"/>
</dbReference>
<proteinExistence type="inferred from homology"/>